<keyword evidence="3" id="KW-1185">Reference proteome</keyword>
<comment type="caution">
    <text evidence="2">The sequence shown here is derived from an EMBL/GenBank/DDBJ whole genome shotgun (WGS) entry which is preliminary data.</text>
</comment>
<dbReference type="PANTHER" id="PTHR35024:SF4">
    <property type="entry name" value="POLYMER-FORMING CYTOSKELETAL PROTEIN"/>
    <property type="match status" value="1"/>
</dbReference>
<dbReference type="InterPro" id="IPR007607">
    <property type="entry name" value="BacA/B"/>
</dbReference>
<name>A0A0J7XMD8_9SPHN</name>
<evidence type="ECO:0000256" key="1">
    <source>
        <dbReference type="ARBA" id="ARBA00044755"/>
    </source>
</evidence>
<dbReference type="AlphaFoldDB" id="A0A0J7XMD8"/>
<organism evidence="2 3">
    <name type="scientific">Novosphingobium barchaimii LL02</name>
    <dbReference type="NCBI Taxonomy" id="1114963"/>
    <lineage>
        <taxon>Bacteria</taxon>
        <taxon>Pseudomonadati</taxon>
        <taxon>Pseudomonadota</taxon>
        <taxon>Alphaproteobacteria</taxon>
        <taxon>Sphingomonadales</taxon>
        <taxon>Sphingomonadaceae</taxon>
        <taxon>Novosphingobium</taxon>
    </lineage>
</organism>
<gene>
    <name evidence="2" type="ORF">V474_25280</name>
</gene>
<reference evidence="2 3" key="1">
    <citation type="journal article" date="2015" name="G3 (Bethesda)">
        <title>Insights into Ongoing Evolution of the Hexachlorocyclohexane Catabolic Pathway from Comparative Genomics of Ten Sphingomonadaceae Strains.</title>
        <authorList>
            <person name="Pearce S.L."/>
            <person name="Oakeshott J.G."/>
            <person name="Pandey G."/>
        </authorList>
    </citation>
    <scope>NUCLEOTIDE SEQUENCE [LARGE SCALE GENOMIC DNA]</scope>
    <source>
        <strain evidence="2 3">LL02</strain>
    </source>
</reference>
<evidence type="ECO:0000313" key="2">
    <source>
        <dbReference type="EMBL" id="KMS52857.1"/>
    </source>
</evidence>
<dbReference type="OrthoDB" id="5738271at2"/>
<evidence type="ECO:0000313" key="3">
    <source>
        <dbReference type="Proteomes" id="UP000052268"/>
    </source>
</evidence>
<comment type="similarity">
    <text evidence="1">Belongs to the bactofilin family.</text>
</comment>
<dbReference type="PATRIC" id="fig|1114963.3.peg.3911"/>
<dbReference type="EMBL" id="JACU01000008">
    <property type="protein sequence ID" value="KMS52857.1"/>
    <property type="molecule type" value="Genomic_DNA"/>
</dbReference>
<dbReference type="PANTHER" id="PTHR35024">
    <property type="entry name" value="HYPOTHETICAL CYTOSOLIC PROTEIN"/>
    <property type="match status" value="1"/>
</dbReference>
<sequence length="140" mass="14281">MAKAFISSRVTGTSTSFSMLGSDTTITGNIQASADLHVDGSVEGDITCNSLVQGEGSEITGAVRAESVRIAGLVRGSVAAREVVILKTARIEGDVAYDALTIEQGARLEGRLSPSGGQIPPAMARLPAAEVELVLPAAAE</sequence>
<dbReference type="RefSeq" id="WP_059152890.1">
    <property type="nucleotide sequence ID" value="NZ_KQ130456.1"/>
</dbReference>
<dbReference type="Proteomes" id="UP000052268">
    <property type="component" value="Unassembled WGS sequence"/>
</dbReference>
<accession>A0A0J7XMD8</accession>
<dbReference type="Pfam" id="PF04519">
    <property type="entry name" value="Bactofilin"/>
    <property type="match status" value="1"/>
</dbReference>
<proteinExistence type="inferred from homology"/>
<protein>
    <submittedName>
        <fullName evidence="2">Cell shape determination protein CcmA</fullName>
    </submittedName>
</protein>